<dbReference type="AlphaFoldDB" id="A0A9W8LIJ8"/>
<dbReference type="GO" id="GO:0005739">
    <property type="term" value="C:mitochondrion"/>
    <property type="evidence" value="ECO:0007669"/>
    <property type="project" value="TreeGrafter"/>
</dbReference>
<sequence>MLNEQQQQQQLLRALQSLSQTGSLAQREATWGVYKRVAAAGAGAHTMASETLLQLIELVAGDGNVFRALRRIALILADVTARRRLTSDEAASARRLWEKIEAACEDPGAWAPFVRAPRPDAAGRRPEEPSGRAAAAGAPESGPAAAAPGPAEVDAAVEELRLLLRARPIRVDPASLWRAYRTVIRGQTAAPGACRLTGDDMRRLIIHCCALGAVSGGRFLTQIEVDLATDPGLFPDGHLELILAYAKLGLLEHSRRLYAGVVAGGSVPASTAGRYMWLALFSAQRHKEGRALFERLAAGGHASPNMYAVLVREYVLIKNKDRAFAIFDDMCSRGVRATVDAANMLAAACALETDPGASGQRLRSVVAWMRSWRISPTRDFFFGLLKGYDQTGQHDMFDGLAARLRTRDIESSGHFGRIVMNNAVRRRDAGRALDMARVVARRPENAPLVVRALCAVDRAEAAAALAGLDAYPENNITANARLQLAMGGAGAALEPEQLVARMEEMLARGFTPEPRVLNSAIQHIWLHGGREKAIQAYERLAGAGAHSNIGVQALMLRLYARSSSPGPALGVLDRLRGLWAAADYAEVSPPFKDIGIVLSLTIAERGIEAARDALDFLATLPTAARNLPVTPVVEYYINHGMADQAQELICRMVQQGVEVDARGANVCCRHLAQSRDAVGLANFMRHLERTRTLRLLADDVFEAFFALCAQQYRLADFEWALGALVRLGRGAPLWQRVIECLAAGNARLLSTMVHALVRPDDGTQRMARLLLHAAQRSRARVPVADMVLAALRRHRARPTAATSDLALAALVAEWRAQRAAGAGAGAGAGAAPAYVASVLDDNLDAAAAAGVQARLLTAALLILASHSRLGHRRCLAVVRGLPQAQRSAAFYGAIARGCVRFGSIGDINDVLRAMEADRVGPTAPLLSAIMECYTVLGSRGDPLLARPGHAGAAAHHPAGGAREECLARVLSVWGEFDRRGLAPTNRACATVLLALAQAGRYAQGEEFVGELAGRGIAHSEGTALMWIRLRLAQGDVGGALRVFSAVGSAAHCARLVAGDARYRGLDGVSRAAGHFAAFIEHYAARGDFASAMAFLRAMHGLGLRGPPRTYAALAGALARGGCRAGLVQTMKQMLAAGVTPSDEVAAIVRDYARAGQRIE</sequence>
<dbReference type="GO" id="GO:0003729">
    <property type="term" value="F:mRNA binding"/>
    <property type="evidence" value="ECO:0007669"/>
    <property type="project" value="TreeGrafter"/>
</dbReference>
<dbReference type="Proteomes" id="UP001140217">
    <property type="component" value="Unassembled WGS sequence"/>
</dbReference>
<reference evidence="2" key="1">
    <citation type="submission" date="2022-07" db="EMBL/GenBank/DDBJ databases">
        <title>Phylogenomic reconstructions and comparative analyses of Kickxellomycotina fungi.</title>
        <authorList>
            <person name="Reynolds N.K."/>
            <person name="Stajich J.E."/>
            <person name="Barry K."/>
            <person name="Grigoriev I.V."/>
            <person name="Crous P."/>
            <person name="Smith M.E."/>
        </authorList>
    </citation>
    <scope>NUCLEOTIDE SEQUENCE</scope>
    <source>
        <strain evidence="2">NBRC 105414</strain>
    </source>
</reference>
<dbReference type="GO" id="GO:0006396">
    <property type="term" value="P:RNA processing"/>
    <property type="evidence" value="ECO:0007669"/>
    <property type="project" value="TreeGrafter"/>
</dbReference>
<dbReference type="GO" id="GO:0007005">
    <property type="term" value="P:mitochondrion organization"/>
    <property type="evidence" value="ECO:0007669"/>
    <property type="project" value="TreeGrafter"/>
</dbReference>
<feature type="compositionally biased region" description="Low complexity" evidence="1">
    <location>
        <begin position="131"/>
        <end position="150"/>
    </location>
</feature>
<evidence type="ECO:0008006" key="4">
    <source>
        <dbReference type="Google" id="ProtNLM"/>
    </source>
</evidence>
<keyword evidence="3" id="KW-1185">Reference proteome</keyword>
<name>A0A9W8LIJ8_9FUNG</name>
<accession>A0A9W8LIJ8</accession>
<protein>
    <recommendedName>
        <fullName evidence="4">Pentacotripeptide-repeat region of PRORP domain-containing protein</fullName>
    </recommendedName>
</protein>
<proteinExistence type="predicted"/>
<dbReference type="Gene3D" id="1.25.40.10">
    <property type="entry name" value="Tetratricopeptide repeat domain"/>
    <property type="match status" value="3"/>
</dbReference>
<dbReference type="InterPro" id="IPR051114">
    <property type="entry name" value="Mito_RNA_Proc_CCM1"/>
</dbReference>
<feature type="compositionally biased region" description="Basic and acidic residues" evidence="1">
    <location>
        <begin position="117"/>
        <end position="130"/>
    </location>
</feature>
<gene>
    <name evidence="2" type="ORF">H4R18_003458</name>
</gene>
<comment type="caution">
    <text evidence="2">The sequence shown here is derived from an EMBL/GenBank/DDBJ whole genome shotgun (WGS) entry which is preliminary data.</text>
</comment>
<dbReference type="InterPro" id="IPR011990">
    <property type="entry name" value="TPR-like_helical_dom_sf"/>
</dbReference>
<dbReference type="PANTHER" id="PTHR47934">
    <property type="entry name" value="PENTATRICOPEPTIDE REPEAT-CONTAINING PROTEIN PET309, MITOCHONDRIAL"/>
    <property type="match status" value="1"/>
</dbReference>
<dbReference type="EMBL" id="JANBUL010000138">
    <property type="protein sequence ID" value="KAJ2780439.1"/>
    <property type="molecule type" value="Genomic_DNA"/>
</dbReference>
<dbReference type="OrthoDB" id="185373at2759"/>
<evidence type="ECO:0000313" key="3">
    <source>
        <dbReference type="Proteomes" id="UP001140217"/>
    </source>
</evidence>
<organism evidence="2 3">
    <name type="scientific">Coemansia javaensis</name>
    <dbReference type="NCBI Taxonomy" id="2761396"/>
    <lineage>
        <taxon>Eukaryota</taxon>
        <taxon>Fungi</taxon>
        <taxon>Fungi incertae sedis</taxon>
        <taxon>Zoopagomycota</taxon>
        <taxon>Kickxellomycotina</taxon>
        <taxon>Kickxellomycetes</taxon>
        <taxon>Kickxellales</taxon>
        <taxon>Kickxellaceae</taxon>
        <taxon>Coemansia</taxon>
    </lineage>
</organism>
<dbReference type="PANTHER" id="PTHR47934:SF6">
    <property type="entry name" value="MITOCHONDRIAL GROUP I INTRON SPLICING FACTOR CCM1-RELATED"/>
    <property type="match status" value="1"/>
</dbReference>
<evidence type="ECO:0000256" key="1">
    <source>
        <dbReference type="SAM" id="MobiDB-lite"/>
    </source>
</evidence>
<feature type="region of interest" description="Disordered" evidence="1">
    <location>
        <begin position="115"/>
        <end position="150"/>
    </location>
</feature>
<evidence type="ECO:0000313" key="2">
    <source>
        <dbReference type="EMBL" id="KAJ2780439.1"/>
    </source>
</evidence>